<dbReference type="RefSeq" id="XP_049147162.1">
    <property type="nucleotide sequence ID" value="XM_049290017.1"/>
</dbReference>
<dbReference type="GeneID" id="73345027"/>
<keyword evidence="2" id="KW-1185">Reference proteome</keyword>
<protein>
    <submittedName>
        <fullName evidence="1">Uncharacterized protein</fullName>
    </submittedName>
</protein>
<organism evidence="1 2">
    <name type="scientific">Colletotrichum lupini</name>
    <dbReference type="NCBI Taxonomy" id="145971"/>
    <lineage>
        <taxon>Eukaryota</taxon>
        <taxon>Fungi</taxon>
        <taxon>Dikarya</taxon>
        <taxon>Ascomycota</taxon>
        <taxon>Pezizomycotina</taxon>
        <taxon>Sordariomycetes</taxon>
        <taxon>Hypocreomycetidae</taxon>
        <taxon>Glomerellales</taxon>
        <taxon>Glomerellaceae</taxon>
        <taxon>Colletotrichum</taxon>
        <taxon>Colletotrichum acutatum species complex</taxon>
    </lineage>
</organism>
<dbReference type="KEGG" id="clup:CLUP02_11046"/>
<accession>A0A9Q8SYH0</accession>
<dbReference type="EMBL" id="CP019477">
    <property type="protein sequence ID" value="UQC85548.1"/>
    <property type="molecule type" value="Genomic_DNA"/>
</dbReference>
<dbReference type="AlphaFoldDB" id="A0A9Q8SYH0"/>
<name>A0A9Q8SYH0_9PEZI</name>
<gene>
    <name evidence="1" type="ORF">CLUP02_11046</name>
</gene>
<reference evidence="1" key="1">
    <citation type="journal article" date="2021" name="Mol. Plant Microbe Interact.">
        <title>Complete Genome Sequence of the Plant-Pathogenic Fungus Colletotrichum lupini.</title>
        <authorList>
            <person name="Baroncelli R."/>
            <person name="Pensec F."/>
            <person name="Da Lio D."/>
            <person name="Boufleur T."/>
            <person name="Vicente I."/>
            <person name="Sarrocco S."/>
            <person name="Picot A."/>
            <person name="Baraldi E."/>
            <person name="Sukno S."/>
            <person name="Thon M."/>
            <person name="Le Floch G."/>
        </authorList>
    </citation>
    <scope>NUCLEOTIDE SEQUENCE</scope>
    <source>
        <strain evidence="1">IMI 504893</strain>
    </source>
</reference>
<proteinExistence type="predicted"/>
<sequence length="266" mass="30264">MHLSTTVTSCDAIIVHSNPTNPTMLPSASKSRQLPLTAFSLCFSLAFNSASYPPNVTNRLRSLGCPGLPTSCKLGGPVHDDWPVCVHLASHAVMERCVCWRLLELVRVDEALAPCNRHRLYTHTPTHRTVSIHNPATTLIRAREAKRQKLTRHLRWWYRTVRIVETSCTRMNVRDSIYEMPQIAARNSFNTYREPEDAISTVDLHGWPAAIDKSWGRGKNTSRIICATLRNPSVSHTTIFESCPKERKDIFGHHDRHHWLHLHTIA</sequence>
<evidence type="ECO:0000313" key="2">
    <source>
        <dbReference type="Proteomes" id="UP000830671"/>
    </source>
</evidence>
<evidence type="ECO:0000313" key="1">
    <source>
        <dbReference type="EMBL" id="UQC85548.1"/>
    </source>
</evidence>
<dbReference type="Proteomes" id="UP000830671">
    <property type="component" value="Chromosome 5"/>
</dbReference>